<feature type="transmembrane region" description="Helical" evidence="1">
    <location>
        <begin position="152"/>
        <end position="176"/>
    </location>
</feature>
<keyword evidence="3" id="KW-1185">Reference proteome</keyword>
<evidence type="ECO:0000313" key="2">
    <source>
        <dbReference type="EMBL" id="TWJ27678.1"/>
    </source>
</evidence>
<evidence type="ECO:0000313" key="3">
    <source>
        <dbReference type="Proteomes" id="UP000319728"/>
    </source>
</evidence>
<sequence length="177" mass="18385">MMTGVDRPMGRRVGALLAAAVWAAGAAFLLWTVAVPYLVAATGLGPPAGTVVVGDCWRATDFDGASTGHNCEGAFTPAGADQPADVVTFTASGLHRSGEVIEVWGVEGAALTERYLGHIMVITWATLSIVVLGWTPLVWLLSPLGRDEDADFPRLVIVVLLSCGVVAVLGCVLLAFP</sequence>
<reference evidence="2 3" key="1">
    <citation type="submission" date="2019-07" db="EMBL/GenBank/DDBJ databases">
        <title>R&amp;d 2014.</title>
        <authorList>
            <person name="Klenk H.-P."/>
        </authorList>
    </citation>
    <scope>NUCLEOTIDE SEQUENCE [LARGE SCALE GENOMIC DNA]</scope>
    <source>
        <strain evidence="2 3">DSM 43912</strain>
    </source>
</reference>
<keyword evidence="1" id="KW-0812">Transmembrane</keyword>
<gene>
    <name evidence="2" type="ORF">JD81_01169</name>
</gene>
<dbReference type="Proteomes" id="UP000319728">
    <property type="component" value="Unassembled WGS sequence"/>
</dbReference>
<keyword evidence="1" id="KW-0472">Membrane</keyword>
<proteinExistence type="predicted"/>
<dbReference type="EMBL" id="VLLP01000001">
    <property type="protein sequence ID" value="TWJ27678.1"/>
    <property type="molecule type" value="Genomic_DNA"/>
</dbReference>
<protein>
    <submittedName>
        <fullName evidence="2">Uncharacterized protein</fullName>
    </submittedName>
</protein>
<name>A0A562WC06_9ACTN</name>
<organism evidence="2 3">
    <name type="scientific">Micromonospora sagamiensis</name>
    <dbReference type="NCBI Taxonomy" id="47875"/>
    <lineage>
        <taxon>Bacteria</taxon>
        <taxon>Bacillati</taxon>
        <taxon>Actinomycetota</taxon>
        <taxon>Actinomycetes</taxon>
        <taxon>Micromonosporales</taxon>
        <taxon>Micromonosporaceae</taxon>
        <taxon>Micromonospora</taxon>
    </lineage>
</organism>
<feature type="transmembrane region" description="Helical" evidence="1">
    <location>
        <begin position="115"/>
        <end position="140"/>
    </location>
</feature>
<dbReference type="AlphaFoldDB" id="A0A562WC06"/>
<accession>A0A562WC06</accession>
<comment type="caution">
    <text evidence="2">The sequence shown here is derived from an EMBL/GenBank/DDBJ whole genome shotgun (WGS) entry which is preliminary data.</text>
</comment>
<keyword evidence="1" id="KW-1133">Transmembrane helix</keyword>
<evidence type="ECO:0000256" key="1">
    <source>
        <dbReference type="SAM" id="Phobius"/>
    </source>
</evidence>